<dbReference type="AlphaFoldDB" id="A7RIN8"/>
<dbReference type="FunFam" id="2.20.100.10:FF:000007">
    <property type="entry name" value="Thrombospondin 1"/>
    <property type="match status" value="1"/>
</dbReference>
<evidence type="ECO:0000256" key="7">
    <source>
        <dbReference type="ARBA" id="ARBA00022989"/>
    </source>
</evidence>
<dbReference type="InterPro" id="IPR000884">
    <property type="entry name" value="TSP1_rpt"/>
</dbReference>
<evidence type="ECO:0000256" key="1">
    <source>
        <dbReference type="ARBA" id="ARBA00004167"/>
    </source>
</evidence>
<reference evidence="10 11" key="1">
    <citation type="journal article" date="2007" name="Science">
        <title>Sea anemone genome reveals ancestral eumetazoan gene repertoire and genomic organization.</title>
        <authorList>
            <person name="Putnam N.H."/>
            <person name="Srivastava M."/>
            <person name="Hellsten U."/>
            <person name="Dirks B."/>
            <person name="Chapman J."/>
            <person name="Salamov A."/>
            <person name="Terry A."/>
            <person name="Shapiro H."/>
            <person name="Lindquist E."/>
            <person name="Kapitonov V.V."/>
            <person name="Jurka J."/>
            <person name="Genikhovich G."/>
            <person name="Grigoriev I.V."/>
            <person name="Lucas S.M."/>
            <person name="Steele R.E."/>
            <person name="Finnerty J.R."/>
            <person name="Technau U."/>
            <person name="Martindale M.Q."/>
            <person name="Rokhsar D.S."/>
        </authorList>
    </citation>
    <scope>NUCLEOTIDE SEQUENCE [LARGE SCALE GENOMIC DNA]</scope>
    <source>
        <strain evidence="11">CH2 X CH6</strain>
    </source>
</reference>
<evidence type="ECO:0000256" key="8">
    <source>
        <dbReference type="ARBA" id="ARBA00023136"/>
    </source>
</evidence>
<dbReference type="PROSITE" id="PS50092">
    <property type="entry name" value="TSP1"/>
    <property type="match status" value="6"/>
</dbReference>
<dbReference type="STRING" id="45351.A7RIN8"/>
<dbReference type="HOGENOM" id="CLU_047129_0_0_1"/>
<evidence type="ECO:0000256" key="2">
    <source>
        <dbReference type="ARBA" id="ARBA00004613"/>
    </source>
</evidence>
<evidence type="ECO:0000313" key="11">
    <source>
        <dbReference type="Proteomes" id="UP000001593"/>
    </source>
</evidence>
<dbReference type="PRINTS" id="PR01705">
    <property type="entry name" value="TSP1REPEAT"/>
</dbReference>
<dbReference type="EMBL" id="DS469512">
    <property type="protein sequence ID" value="EDO48831.1"/>
    <property type="molecule type" value="Genomic_DNA"/>
</dbReference>
<dbReference type="FunFam" id="2.20.100.10:FF:000002">
    <property type="entry name" value="Unc-5 netrin receptor C"/>
    <property type="match status" value="3"/>
</dbReference>
<dbReference type="GO" id="GO:0016020">
    <property type="term" value="C:membrane"/>
    <property type="evidence" value="ECO:0007669"/>
    <property type="project" value="UniProtKB-SubCell"/>
</dbReference>
<proteinExistence type="predicted"/>
<evidence type="ECO:0000256" key="5">
    <source>
        <dbReference type="ARBA" id="ARBA00022729"/>
    </source>
</evidence>
<evidence type="ECO:0000313" key="10">
    <source>
        <dbReference type="EMBL" id="EDO48831.1"/>
    </source>
</evidence>
<gene>
    <name evidence="10" type="ORF">NEMVEDRAFT_v1g82974</name>
</gene>
<keyword evidence="4" id="KW-0812">Transmembrane</keyword>
<dbReference type="FunFam" id="2.20.100.10:FF:000001">
    <property type="entry name" value="semaphorin-5A isoform X1"/>
    <property type="match status" value="1"/>
</dbReference>
<keyword evidence="11" id="KW-1185">Reference proteome</keyword>
<dbReference type="PANTHER" id="PTHR22906:SF43">
    <property type="entry name" value="PROPERDIN"/>
    <property type="match status" value="1"/>
</dbReference>
<dbReference type="InParanoid" id="A7RIN8"/>
<evidence type="ECO:0000256" key="9">
    <source>
        <dbReference type="ARBA" id="ARBA00023157"/>
    </source>
</evidence>
<sequence>MDLSVAGNYTTWGEWSACSVTCGTGTRMRMRNCTNPAPLYGDSCHGDDKESESCSVTPSCKGIFSEWSRWGPCNATCGPGVKMRTMNFTSFASPHCQGSLTVVRKCDNLCCPDHNDTTGYTVWSAWGPWSTCTRTCGAGTQWRMRTCTKPPAAYGGLNCSGPANQTQECETQPCPVGPVNGNFTEWTKWTTCTRTCGTGTQWRMRTCTNPAPANGGLNCSGPANQTQECETQLCPDSPLDGNFTEWTKWTTCTRTCGTGAQMRMRTCTNPAPANGGLNCSGPANQTQECSKQPCPVDGNWTEWSTWSYCNRPCGTGYENRSRFCSNPPPMYGGKDCKGEDHQAKTCNKSICPGKVASKRKHTMA</sequence>
<keyword evidence="5" id="KW-0732">Signal</keyword>
<dbReference type="Pfam" id="PF00090">
    <property type="entry name" value="TSP_1"/>
    <property type="match status" value="6"/>
</dbReference>
<keyword evidence="9" id="KW-1015">Disulfide bond</keyword>
<name>A7RIN8_NEMVE</name>
<keyword evidence="3" id="KW-0964">Secreted</keyword>
<dbReference type="InterPro" id="IPR036383">
    <property type="entry name" value="TSP1_rpt_sf"/>
</dbReference>
<keyword evidence="8" id="KW-0472">Membrane</keyword>
<accession>A7RIN8</accession>
<dbReference type="OMA" id="WRMRTCT"/>
<dbReference type="InterPro" id="IPR052065">
    <property type="entry name" value="Compl_asym_regulator"/>
</dbReference>
<keyword evidence="7" id="KW-1133">Transmembrane helix</keyword>
<protein>
    <submittedName>
        <fullName evidence="10">Uncharacterized protein</fullName>
    </submittedName>
</protein>
<keyword evidence="6" id="KW-0677">Repeat</keyword>
<evidence type="ECO:0000256" key="3">
    <source>
        <dbReference type="ARBA" id="ARBA00022525"/>
    </source>
</evidence>
<evidence type="ECO:0000256" key="6">
    <source>
        <dbReference type="ARBA" id="ARBA00022737"/>
    </source>
</evidence>
<evidence type="ECO:0000256" key="4">
    <source>
        <dbReference type="ARBA" id="ARBA00022692"/>
    </source>
</evidence>
<dbReference type="Proteomes" id="UP000001593">
    <property type="component" value="Unassembled WGS sequence"/>
</dbReference>
<dbReference type="eggNOG" id="KOG4475">
    <property type="taxonomic scope" value="Eukaryota"/>
</dbReference>
<comment type="subcellular location">
    <subcellularLocation>
        <location evidence="1">Membrane</location>
        <topology evidence="1">Single-pass membrane protein</topology>
    </subcellularLocation>
    <subcellularLocation>
        <location evidence="2">Secreted</location>
    </subcellularLocation>
</comment>
<dbReference type="Gene3D" id="2.20.100.10">
    <property type="entry name" value="Thrombospondin type-1 (TSP1) repeat"/>
    <property type="match status" value="6"/>
</dbReference>
<dbReference type="SMART" id="SM00209">
    <property type="entry name" value="TSP1"/>
    <property type="match status" value="6"/>
</dbReference>
<dbReference type="SUPFAM" id="SSF82895">
    <property type="entry name" value="TSP-1 type 1 repeat"/>
    <property type="match status" value="6"/>
</dbReference>
<dbReference type="PANTHER" id="PTHR22906">
    <property type="entry name" value="PROPERDIN"/>
    <property type="match status" value="1"/>
</dbReference>
<dbReference type="PhylomeDB" id="A7RIN8"/>
<organism evidence="10 11">
    <name type="scientific">Nematostella vectensis</name>
    <name type="common">Starlet sea anemone</name>
    <dbReference type="NCBI Taxonomy" id="45351"/>
    <lineage>
        <taxon>Eukaryota</taxon>
        <taxon>Metazoa</taxon>
        <taxon>Cnidaria</taxon>
        <taxon>Anthozoa</taxon>
        <taxon>Hexacorallia</taxon>
        <taxon>Actiniaria</taxon>
        <taxon>Edwardsiidae</taxon>
        <taxon>Nematostella</taxon>
    </lineage>
</organism>